<dbReference type="GO" id="GO:0009234">
    <property type="term" value="P:menaquinone biosynthetic process"/>
    <property type="evidence" value="ECO:0007669"/>
    <property type="project" value="UniProtKB-UniRule"/>
</dbReference>
<dbReference type="GO" id="GO:0008756">
    <property type="term" value="F:o-succinylbenzoate-CoA ligase activity"/>
    <property type="evidence" value="ECO:0007669"/>
    <property type="project" value="UniProtKB-UniRule"/>
</dbReference>
<dbReference type="InterPro" id="IPR042099">
    <property type="entry name" value="ANL_N_sf"/>
</dbReference>
<keyword evidence="1 5" id="KW-0474">Menaquinone biosynthesis</keyword>
<dbReference type="InterPro" id="IPR045851">
    <property type="entry name" value="AMP-bd_C_sf"/>
</dbReference>
<keyword evidence="9" id="KW-1185">Reference proteome</keyword>
<comment type="caution">
    <text evidence="8">The sequence shown here is derived from an EMBL/GenBank/DDBJ whole genome shotgun (WGS) entry which is preliminary data.</text>
</comment>
<dbReference type="OrthoDB" id="9757771at2"/>
<dbReference type="InterPro" id="IPR000873">
    <property type="entry name" value="AMP-dep_synth/lig_dom"/>
</dbReference>
<dbReference type="RefSeq" id="WP_160653230.1">
    <property type="nucleotide sequence ID" value="NZ_JBHRWU010000001.1"/>
</dbReference>
<evidence type="ECO:0000256" key="4">
    <source>
        <dbReference type="ARBA" id="ARBA00022840"/>
    </source>
</evidence>
<dbReference type="PANTHER" id="PTHR43201">
    <property type="entry name" value="ACYL-COA SYNTHETASE"/>
    <property type="match status" value="1"/>
</dbReference>
<sequence>MYNWLQVQAQHLPDKPAVIFDGETVTFSQLYSKSLDLKGHMASLNRRRIGLFIGNTMDAVHIIHAAILANIEVVLINTRLTAREIGQQLDDIGVDTVVATEPLELEGYDVHGIKDLWNKIAVPDQQSSLSGDSVLSIMFTSGTTGRAKAVPQTFRNHHASALGCEERFGYSEESIWMNVNPVYHISGFSVLLRSVIRGCTMVLVEKFEENAVWDTITEYKVTHTSMVPVMLGRLLDQPLPAHELEGVLLGGAGVTREVLSRALDAGLPVYNSFGMTETCSQVVSIAHDDPNILEGTVGQPLGNIELRIDESNDGELLVRGAPVTQGYLNAEIEMSDGYFRTGDMGYIDENGYLYILDRRKDLIISGGENVYPKEIEDVVITIPEVANAAVVKRKDAKWGEVPILLVEEKAGMEIGDDEIMNHLDGRLARYKLPKEIHRMAHIIMTSTGKVSRVQNQKVYDAKKKQ</sequence>
<keyword evidence="3 5" id="KW-0547">Nucleotide-binding</keyword>
<dbReference type="GO" id="GO:0005524">
    <property type="term" value="F:ATP binding"/>
    <property type="evidence" value="ECO:0007669"/>
    <property type="project" value="UniProtKB-KW"/>
</dbReference>
<dbReference type="PROSITE" id="PS00455">
    <property type="entry name" value="AMP_BINDING"/>
    <property type="match status" value="1"/>
</dbReference>
<comment type="similarity">
    <text evidence="5">Belongs to the ATP-dependent AMP-binding enzyme family. MenE subfamily.</text>
</comment>
<dbReference type="Pfam" id="PF13193">
    <property type="entry name" value="AMP-binding_C"/>
    <property type="match status" value="1"/>
</dbReference>
<comment type="pathway">
    <text evidence="5">Quinol/quinone metabolism; menaquinone biosynthesis.</text>
</comment>
<dbReference type="InterPro" id="IPR020845">
    <property type="entry name" value="AMP-binding_CS"/>
</dbReference>
<dbReference type="PANTHER" id="PTHR43201:SF32">
    <property type="entry name" value="2-SUCCINYLBENZOATE--COA LIGASE, CHLOROPLASTIC_PEROXISOMAL"/>
    <property type="match status" value="1"/>
</dbReference>
<protein>
    <recommendedName>
        <fullName evidence="5">2-succinylbenzoate--CoA ligase</fullName>
        <ecNumber evidence="5">6.2.1.26</ecNumber>
    </recommendedName>
    <alternativeName>
        <fullName evidence="5">o-succinylbenzoyl-CoA synthetase</fullName>
        <shortName evidence="5">OSB-CoA synthetase</shortName>
    </alternativeName>
</protein>
<feature type="domain" description="AMP-binding enzyme C-terminal" evidence="7">
    <location>
        <begin position="374"/>
        <end position="449"/>
    </location>
</feature>
<feature type="domain" description="AMP-dependent synthetase/ligase" evidence="6">
    <location>
        <begin position="6"/>
        <end position="328"/>
    </location>
</feature>
<evidence type="ECO:0000259" key="7">
    <source>
        <dbReference type="Pfam" id="PF13193"/>
    </source>
</evidence>
<dbReference type="HAMAP" id="MF_00731">
    <property type="entry name" value="MenE"/>
    <property type="match status" value="1"/>
</dbReference>
<evidence type="ECO:0000256" key="5">
    <source>
        <dbReference type="HAMAP-Rule" id="MF_00731"/>
    </source>
</evidence>
<dbReference type="Proteomes" id="UP000436284">
    <property type="component" value="Unassembled WGS sequence"/>
</dbReference>
<evidence type="ECO:0000313" key="9">
    <source>
        <dbReference type="Proteomes" id="UP000436284"/>
    </source>
</evidence>
<evidence type="ECO:0000259" key="6">
    <source>
        <dbReference type="Pfam" id="PF00501"/>
    </source>
</evidence>
<evidence type="ECO:0000313" key="8">
    <source>
        <dbReference type="EMBL" id="MXQ50543.1"/>
    </source>
</evidence>
<proteinExistence type="inferred from homology"/>
<name>A0A6N8TY30_9STAP</name>
<dbReference type="AlphaFoldDB" id="A0A6N8TY30"/>
<dbReference type="UniPathway" id="UPA01057">
    <property type="reaction ID" value="UER00166"/>
</dbReference>
<dbReference type="InterPro" id="IPR010192">
    <property type="entry name" value="MenE"/>
</dbReference>
<dbReference type="SUPFAM" id="SSF56801">
    <property type="entry name" value="Acetyl-CoA synthetase-like"/>
    <property type="match status" value="1"/>
</dbReference>
<dbReference type="GO" id="GO:0006631">
    <property type="term" value="P:fatty acid metabolic process"/>
    <property type="evidence" value="ECO:0007669"/>
    <property type="project" value="TreeGrafter"/>
</dbReference>
<evidence type="ECO:0000256" key="3">
    <source>
        <dbReference type="ARBA" id="ARBA00022741"/>
    </source>
</evidence>
<comment type="function">
    <text evidence="5">Converts 2-succinylbenzoate (OSB) to 2-succinylbenzoyl-CoA (OSB-CoA).</text>
</comment>
<dbReference type="EMBL" id="WUUK01000001">
    <property type="protein sequence ID" value="MXQ50543.1"/>
    <property type="molecule type" value="Genomic_DNA"/>
</dbReference>
<organism evidence="8 9">
    <name type="scientific">Salinicoccus hispanicus</name>
    <dbReference type="NCBI Taxonomy" id="157225"/>
    <lineage>
        <taxon>Bacteria</taxon>
        <taxon>Bacillati</taxon>
        <taxon>Bacillota</taxon>
        <taxon>Bacilli</taxon>
        <taxon>Bacillales</taxon>
        <taxon>Staphylococcaceae</taxon>
        <taxon>Salinicoccus</taxon>
    </lineage>
</organism>
<evidence type="ECO:0000256" key="1">
    <source>
        <dbReference type="ARBA" id="ARBA00022428"/>
    </source>
</evidence>
<comment type="pathway">
    <text evidence="5">Quinol/quinone metabolism; 1,4-dihydroxy-2-naphthoate biosynthesis; 1,4-dihydroxy-2-naphthoate from chorismate: step 5/7.</text>
</comment>
<dbReference type="EC" id="6.2.1.26" evidence="5"/>
<dbReference type="NCBIfam" id="TIGR01923">
    <property type="entry name" value="menE"/>
    <property type="match status" value="1"/>
</dbReference>
<accession>A0A6N8TY30</accession>
<keyword evidence="4 5" id="KW-0067">ATP-binding</keyword>
<dbReference type="Gene3D" id="3.40.50.12780">
    <property type="entry name" value="N-terminal domain of ligase-like"/>
    <property type="match status" value="1"/>
</dbReference>
<keyword evidence="2 5" id="KW-0436">Ligase</keyword>
<comment type="catalytic activity">
    <reaction evidence="5">
        <text>2-succinylbenzoate + ATP + CoA = 2-succinylbenzoyl-CoA + AMP + diphosphate</text>
        <dbReference type="Rhea" id="RHEA:17009"/>
        <dbReference type="ChEBI" id="CHEBI:18325"/>
        <dbReference type="ChEBI" id="CHEBI:30616"/>
        <dbReference type="ChEBI" id="CHEBI:33019"/>
        <dbReference type="ChEBI" id="CHEBI:57287"/>
        <dbReference type="ChEBI" id="CHEBI:57364"/>
        <dbReference type="ChEBI" id="CHEBI:456215"/>
        <dbReference type="EC" id="6.2.1.26"/>
    </reaction>
</comment>
<evidence type="ECO:0000256" key="2">
    <source>
        <dbReference type="ARBA" id="ARBA00022598"/>
    </source>
</evidence>
<dbReference type="UniPathway" id="UPA00079"/>
<dbReference type="GO" id="GO:0031956">
    <property type="term" value="F:medium-chain fatty acid-CoA ligase activity"/>
    <property type="evidence" value="ECO:0007669"/>
    <property type="project" value="TreeGrafter"/>
</dbReference>
<gene>
    <name evidence="5 8" type="primary">menE</name>
    <name evidence="8" type="ORF">GQ671_04385</name>
</gene>
<dbReference type="Pfam" id="PF00501">
    <property type="entry name" value="AMP-binding"/>
    <property type="match status" value="1"/>
</dbReference>
<reference evidence="8 9" key="1">
    <citation type="submission" date="2019-12" db="EMBL/GenBank/DDBJ databases">
        <title>Salinicoccus cyprini sp. nov., isolated from gastro-intestinal tract of mirror carp, Cyprinus carpio var. specularis, collected from Gobind Sagar Reservoir, Himachal Pradesh, India.</title>
        <authorList>
            <person name="Talwar C."/>
            <person name="Singh A.K."/>
            <person name="Lal R."/>
            <person name="Negi R.K."/>
        </authorList>
    </citation>
    <scope>NUCLEOTIDE SEQUENCE [LARGE SCALE GENOMIC DNA]</scope>
    <source>
        <strain evidence="8 9">J-82</strain>
    </source>
</reference>
<dbReference type="Gene3D" id="3.30.300.30">
    <property type="match status" value="1"/>
</dbReference>
<dbReference type="InterPro" id="IPR025110">
    <property type="entry name" value="AMP-bd_C"/>
</dbReference>